<dbReference type="PROSITE" id="PS01173">
    <property type="entry name" value="LIPASE_GDXG_HIS"/>
    <property type="match status" value="1"/>
</dbReference>
<dbReference type="SUPFAM" id="SSF53474">
    <property type="entry name" value="alpha/beta-Hydrolases"/>
    <property type="match status" value="1"/>
</dbReference>
<dbReference type="Gene3D" id="3.40.50.1820">
    <property type="entry name" value="alpha/beta hydrolase"/>
    <property type="match status" value="1"/>
</dbReference>
<dbReference type="InterPro" id="IPR002168">
    <property type="entry name" value="Lipase_GDXG_HIS_AS"/>
</dbReference>
<keyword evidence="6" id="KW-1185">Reference proteome</keyword>
<dbReference type="PANTHER" id="PTHR48081:SF25">
    <property type="entry name" value="PUTATIVE (AFU_ORTHOLOGUE AFUA_3G11560)-RELATED"/>
    <property type="match status" value="1"/>
</dbReference>
<dbReference type="GO" id="GO:0016787">
    <property type="term" value="F:hydrolase activity"/>
    <property type="evidence" value="ECO:0007669"/>
    <property type="project" value="UniProtKB-KW"/>
</dbReference>
<dbReference type="GeneID" id="54293635"/>
<dbReference type="InterPro" id="IPR050300">
    <property type="entry name" value="GDXG_lipolytic_enzyme"/>
</dbReference>
<sequence length="430" mass="46663">MDGSTSPTALLAFLGPKIPMMLKTALFHSLSLSHTSSKWDLRSELVVKVIRAEISSPRPMSITQQQQHVNKIHPVKGPTWVSRVAMPAPPEDDIRAALLQAIEDMKQDGDEAYTVPELRQVEAEWQGHRAGVPKDAPEPSNLSEEEKYAHMLKEVHSDAVVLYFHGGAFYLLDPSSHRATTTKYAQQLGGARVFSVRYRLAPQNPFPAALLDALLAYLSLLHPPPGSLHAPVPADKIIVAGDSAGGNLALVLTQTLLQLRRAAGDKVPTMKFHGKDVPVPLPGALALTSPWTDITRALPSIAANAHYDYLPPPTTSSSGARFPPCEAWPTNPPRVDLYCEGSALTHPLVSPLSAPDWADCPPVLFIVGEEMMADESKVLAHRMVRQGVSVVWGQYEAMPHCFALMLEGNSSAGRAFEQWAAFARSVVGGQ</sequence>
<dbReference type="RefSeq" id="XP_033391047.1">
    <property type="nucleotide sequence ID" value="XM_033536139.1"/>
</dbReference>
<dbReference type="InterPro" id="IPR029058">
    <property type="entry name" value="AB_hydrolase_fold"/>
</dbReference>
<proteinExistence type="inferred from homology"/>
<accession>A0A6A6AVS4</accession>
<evidence type="ECO:0000313" key="6">
    <source>
        <dbReference type="Proteomes" id="UP000799438"/>
    </source>
</evidence>
<dbReference type="InterPro" id="IPR033140">
    <property type="entry name" value="Lipase_GDXG_put_SER_AS"/>
</dbReference>
<evidence type="ECO:0000256" key="1">
    <source>
        <dbReference type="ARBA" id="ARBA00010515"/>
    </source>
</evidence>
<organism evidence="5 6">
    <name type="scientific">Aplosporella prunicola CBS 121167</name>
    <dbReference type="NCBI Taxonomy" id="1176127"/>
    <lineage>
        <taxon>Eukaryota</taxon>
        <taxon>Fungi</taxon>
        <taxon>Dikarya</taxon>
        <taxon>Ascomycota</taxon>
        <taxon>Pezizomycotina</taxon>
        <taxon>Dothideomycetes</taxon>
        <taxon>Dothideomycetes incertae sedis</taxon>
        <taxon>Botryosphaeriales</taxon>
        <taxon>Aplosporellaceae</taxon>
        <taxon>Aplosporella</taxon>
    </lineage>
</organism>
<name>A0A6A6AVS4_9PEZI</name>
<evidence type="ECO:0000256" key="2">
    <source>
        <dbReference type="ARBA" id="ARBA00022801"/>
    </source>
</evidence>
<keyword evidence="2" id="KW-0378">Hydrolase</keyword>
<comment type="similarity">
    <text evidence="1">Belongs to the 'GDXG' lipolytic enzyme family.</text>
</comment>
<dbReference type="PROSITE" id="PS01174">
    <property type="entry name" value="LIPASE_GDXG_SER"/>
    <property type="match status" value="1"/>
</dbReference>
<dbReference type="AlphaFoldDB" id="A0A6A6AVS4"/>
<evidence type="ECO:0000313" key="5">
    <source>
        <dbReference type="EMBL" id="KAF2135328.1"/>
    </source>
</evidence>
<evidence type="ECO:0000256" key="3">
    <source>
        <dbReference type="PROSITE-ProRule" id="PRU10038"/>
    </source>
</evidence>
<feature type="domain" description="Alpha/beta hydrolase fold-3" evidence="4">
    <location>
        <begin position="161"/>
        <end position="403"/>
    </location>
</feature>
<feature type="non-terminal residue" evidence="5">
    <location>
        <position position="430"/>
    </location>
</feature>
<protein>
    <recommendedName>
        <fullName evidence="4">Alpha/beta hydrolase fold-3 domain-containing protein</fullName>
    </recommendedName>
</protein>
<dbReference type="PANTHER" id="PTHR48081">
    <property type="entry name" value="AB HYDROLASE SUPERFAMILY PROTEIN C4A8.06C"/>
    <property type="match status" value="1"/>
</dbReference>
<dbReference type="OrthoDB" id="5354320at2759"/>
<gene>
    <name evidence="5" type="ORF">K452DRAFT_208645</name>
</gene>
<dbReference type="EMBL" id="ML995600">
    <property type="protein sequence ID" value="KAF2135328.1"/>
    <property type="molecule type" value="Genomic_DNA"/>
</dbReference>
<reference evidence="5" key="1">
    <citation type="journal article" date="2020" name="Stud. Mycol.">
        <title>101 Dothideomycetes genomes: a test case for predicting lifestyles and emergence of pathogens.</title>
        <authorList>
            <person name="Haridas S."/>
            <person name="Albert R."/>
            <person name="Binder M."/>
            <person name="Bloem J."/>
            <person name="Labutti K."/>
            <person name="Salamov A."/>
            <person name="Andreopoulos B."/>
            <person name="Baker S."/>
            <person name="Barry K."/>
            <person name="Bills G."/>
            <person name="Bluhm B."/>
            <person name="Cannon C."/>
            <person name="Castanera R."/>
            <person name="Culley D."/>
            <person name="Daum C."/>
            <person name="Ezra D."/>
            <person name="Gonzalez J."/>
            <person name="Henrissat B."/>
            <person name="Kuo A."/>
            <person name="Liang C."/>
            <person name="Lipzen A."/>
            <person name="Lutzoni F."/>
            <person name="Magnuson J."/>
            <person name="Mondo S."/>
            <person name="Nolan M."/>
            <person name="Ohm R."/>
            <person name="Pangilinan J."/>
            <person name="Park H.-J."/>
            <person name="Ramirez L."/>
            <person name="Alfaro M."/>
            <person name="Sun H."/>
            <person name="Tritt A."/>
            <person name="Yoshinaga Y."/>
            <person name="Zwiers L.-H."/>
            <person name="Turgeon B."/>
            <person name="Goodwin S."/>
            <person name="Spatafora J."/>
            <person name="Crous P."/>
            <person name="Grigoriev I."/>
        </authorList>
    </citation>
    <scope>NUCLEOTIDE SEQUENCE</scope>
    <source>
        <strain evidence="5">CBS 121167</strain>
    </source>
</reference>
<dbReference type="Pfam" id="PF07859">
    <property type="entry name" value="Abhydrolase_3"/>
    <property type="match status" value="1"/>
</dbReference>
<evidence type="ECO:0000259" key="4">
    <source>
        <dbReference type="Pfam" id="PF07859"/>
    </source>
</evidence>
<dbReference type="InterPro" id="IPR013094">
    <property type="entry name" value="AB_hydrolase_3"/>
</dbReference>
<dbReference type="Proteomes" id="UP000799438">
    <property type="component" value="Unassembled WGS sequence"/>
</dbReference>
<feature type="active site" evidence="3">
    <location>
        <position position="243"/>
    </location>
</feature>